<dbReference type="GO" id="GO:0043565">
    <property type="term" value="F:sequence-specific DNA binding"/>
    <property type="evidence" value="ECO:0007669"/>
    <property type="project" value="InterPro"/>
</dbReference>
<dbReference type="Gene3D" id="3.30.70.920">
    <property type="match status" value="1"/>
</dbReference>
<evidence type="ECO:0000313" key="5">
    <source>
        <dbReference type="EMBL" id="KYC45421.1"/>
    </source>
</evidence>
<dbReference type="PANTHER" id="PTHR30154:SF34">
    <property type="entry name" value="TRANSCRIPTIONAL REGULATOR AZLB"/>
    <property type="match status" value="1"/>
</dbReference>
<dbReference type="InterPro" id="IPR036388">
    <property type="entry name" value="WH-like_DNA-bd_sf"/>
</dbReference>
<dbReference type="CDD" id="cd00090">
    <property type="entry name" value="HTH_ARSR"/>
    <property type="match status" value="1"/>
</dbReference>
<dbReference type="PRINTS" id="PR00033">
    <property type="entry name" value="HTHASNC"/>
</dbReference>
<keyword evidence="1" id="KW-0805">Transcription regulation</keyword>
<dbReference type="GO" id="GO:0005829">
    <property type="term" value="C:cytosol"/>
    <property type="evidence" value="ECO:0007669"/>
    <property type="project" value="TreeGrafter"/>
</dbReference>
<evidence type="ECO:0000313" key="7">
    <source>
        <dbReference type="EMBL" id="KYC49869.1"/>
    </source>
</evidence>
<feature type="domain" description="HTH asnC-type" evidence="4">
    <location>
        <begin position="1"/>
        <end position="61"/>
    </location>
</feature>
<organism evidence="6 8">
    <name type="scientific">Candidatus Methanofastidiosum methylothiophilum</name>
    <dbReference type="NCBI Taxonomy" id="1705564"/>
    <lineage>
        <taxon>Archaea</taxon>
        <taxon>Methanobacteriati</taxon>
        <taxon>Methanobacteriota</taxon>
        <taxon>Stenosarchaea group</taxon>
        <taxon>Candidatus Methanofastidiosia</taxon>
        <taxon>Candidatus Methanofastidiosales</taxon>
        <taxon>Candidatus Methanofastidiosaceae</taxon>
        <taxon>Candidatus Methanofastidiosum</taxon>
    </lineage>
</organism>
<reference evidence="8 9" key="1">
    <citation type="journal article" date="2016" name="ISME J.">
        <title>Chasing the elusive Euryarchaeota class WSA2: genomes reveal a uniquely fastidious methyl-reducing methanogen.</title>
        <authorList>
            <person name="Nobu M.K."/>
            <person name="Narihiro T."/>
            <person name="Kuroda K."/>
            <person name="Mei R."/>
            <person name="Liu W.T."/>
        </authorList>
    </citation>
    <scope>NUCLEOTIDE SEQUENCE [LARGE SCALE GENOMIC DNA]</scope>
    <source>
        <strain evidence="5">B03fssc0709_Meth_Bin005</strain>
        <strain evidence="6">B15fssc0709_Meth_Bin003</strain>
        <strain evidence="7">BMIXfssc0709_Meth_Bin006</strain>
    </source>
</reference>
<dbReference type="InterPro" id="IPR019888">
    <property type="entry name" value="Tscrpt_reg_AsnC-like"/>
</dbReference>
<dbReference type="InterPro" id="IPR000485">
    <property type="entry name" value="AsnC-type_HTH_dom"/>
</dbReference>
<gene>
    <name evidence="6" type="primary">lysM</name>
    <name evidence="5" type="ORF">APG10_00866</name>
    <name evidence="6" type="ORF">APG11_01215</name>
    <name evidence="7" type="ORF">APG12_01195</name>
</gene>
<keyword evidence="2" id="KW-0238">DNA-binding</keyword>
<dbReference type="SUPFAM" id="SSF54909">
    <property type="entry name" value="Dimeric alpha+beta barrel"/>
    <property type="match status" value="1"/>
</dbReference>
<evidence type="ECO:0000256" key="1">
    <source>
        <dbReference type="ARBA" id="ARBA00023015"/>
    </source>
</evidence>
<dbReference type="Proteomes" id="UP000092403">
    <property type="component" value="Unassembled WGS sequence"/>
</dbReference>
<dbReference type="Pfam" id="PF13412">
    <property type="entry name" value="HTH_24"/>
    <property type="match status" value="1"/>
</dbReference>
<dbReference type="InterPro" id="IPR011991">
    <property type="entry name" value="ArsR-like_HTH"/>
</dbReference>
<comment type="caution">
    <text evidence="6">The sequence shown here is derived from an EMBL/GenBank/DDBJ whole genome shotgun (WGS) entry which is preliminary data.</text>
</comment>
<evidence type="ECO:0000313" key="8">
    <source>
        <dbReference type="Proteomes" id="UP000091929"/>
    </source>
</evidence>
<accession>A0A150IQY3</accession>
<dbReference type="EMBL" id="LNJC01000024">
    <property type="protein sequence ID" value="KYC49869.1"/>
    <property type="molecule type" value="Genomic_DNA"/>
</dbReference>
<dbReference type="SMART" id="SM00344">
    <property type="entry name" value="HTH_ASNC"/>
    <property type="match status" value="1"/>
</dbReference>
<evidence type="ECO:0000256" key="3">
    <source>
        <dbReference type="ARBA" id="ARBA00023163"/>
    </source>
</evidence>
<dbReference type="InterPro" id="IPR036390">
    <property type="entry name" value="WH_DNA-bd_sf"/>
</dbReference>
<evidence type="ECO:0000259" key="4">
    <source>
        <dbReference type="PROSITE" id="PS50956"/>
    </source>
</evidence>
<accession>A0A150IY15</accession>
<accession>A0A150IK95</accession>
<protein>
    <submittedName>
        <fullName evidence="6">HTH-type transcriptional regulator LysM</fullName>
    </submittedName>
</protein>
<dbReference type="Pfam" id="PF01037">
    <property type="entry name" value="AsnC_trans_reg"/>
    <property type="match status" value="1"/>
</dbReference>
<dbReference type="EMBL" id="LNGE01000019">
    <property type="protein sequence ID" value="KYC45421.1"/>
    <property type="molecule type" value="Genomic_DNA"/>
</dbReference>
<dbReference type="Proteomes" id="UP000092401">
    <property type="component" value="Unassembled WGS sequence"/>
</dbReference>
<dbReference type="PANTHER" id="PTHR30154">
    <property type="entry name" value="LEUCINE-RESPONSIVE REGULATORY PROTEIN"/>
    <property type="match status" value="1"/>
</dbReference>
<keyword evidence="3" id="KW-0804">Transcription</keyword>
<dbReference type="Proteomes" id="UP000091929">
    <property type="component" value="Unassembled WGS sequence"/>
</dbReference>
<name>A0A150IQY3_9EURY</name>
<dbReference type="AlphaFoldDB" id="A0A150IQY3"/>
<evidence type="ECO:0000256" key="2">
    <source>
        <dbReference type="ARBA" id="ARBA00023125"/>
    </source>
</evidence>
<dbReference type="InterPro" id="IPR019887">
    <property type="entry name" value="Tscrpt_reg_AsnC/Lrp_C"/>
</dbReference>
<dbReference type="EMBL" id="LNGF01000025">
    <property type="protein sequence ID" value="KYC47376.1"/>
    <property type="molecule type" value="Genomic_DNA"/>
</dbReference>
<proteinExistence type="predicted"/>
<dbReference type="SUPFAM" id="SSF46785">
    <property type="entry name" value="Winged helix' DNA-binding domain"/>
    <property type="match status" value="1"/>
</dbReference>
<dbReference type="Gene3D" id="1.10.10.10">
    <property type="entry name" value="Winged helix-like DNA-binding domain superfamily/Winged helix DNA-binding domain"/>
    <property type="match status" value="1"/>
</dbReference>
<dbReference type="PROSITE" id="PS50956">
    <property type="entry name" value="HTH_ASNC_2"/>
    <property type="match status" value="1"/>
</dbReference>
<dbReference type="GO" id="GO:0043200">
    <property type="term" value="P:response to amino acid"/>
    <property type="evidence" value="ECO:0007669"/>
    <property type="project" value="TreeGrafter"/>
</dbReference>
<evidence type="ECO:0000313" key="9">
    <source>
        <dbReference type="Proteomes" id="UP000092401"/>
    </source>
</evidence>
<sequence>MDDLDIQILSILEEDSRMKNTEIAKRLSVSEGSIRRRIDNLVQSGIIKNFTVEVSTNFGFISLVLLNTHTQESTDEIVKQIMKIEGVKRVYETTGEWDVVAYVLCNSPKEFNIIIENIRKLKGVNKSTSLTVLNVL</sequence>
<dbReference type="InterPro" id="IPR011008">
    <property type="entry name" value="Dimeric_a/b-barrel"/>
</dbReference>
<evidence type="ECO:0000313" key="6">
    <source>
        <dbReference type="EMBL" id="KYC47376.1"/>
    </source>
</evidence>